<organism evidence="1">
    <name type="scientific">Rhizophora mucronata</name>
    <name type="common">Asiatic mangrove</name>
    <dbReference type="NCBI Taxonomy" id="61149"/>
    <lineage>
        <taxon>Eukaryota</taxon>
        <taxon>Viridiplantae</taxon>
        <taxon>Streptophyta</taxon>
        <taxon>Embryophyta</taxon>
        <taxon>Tracheophyta</taxon>
        <taxon>Spermatophyta</taxon>
        <taxon>Magnoliopsida</taxon>
        <taxon>eudicotyledons</taxon>
        <taxon>Gunneridae</taxon>
        <taxon>Pentapetalae</taxon>
        <taxon>rosids</taxon>
        <taxon>fabids</taxon>
        <taxon>Malpighiales</taxon>
        <taxon>Rhizophoraceae</taxon>
        <taxon>Rhizophora</taxon>
    </lineage>
</organism>
<accession>A0A2P2NHS2</accession>
<protein>
    <submittedName>
        <fullName evidence="1">Uncharacterized protein</fullName>
    </submittedName>
</protein>
<name>A0A2P2NHS2_RHIMU</name>
<proteinExistence type="predicted"/>
<reference evidence="1" key="1">
    <citation type="submission" date="2018-02" db="EMBL/GenBank/DDBJ databases">
        <title>Rhizophora mucronata_Transcriptome.</title>
        <authorList>
            <person name="Meera S.P."/>
            <person name="Sreeshan A."/>
            <person name="Augustine A."/>
        </authorList>
    </citation>
    <scope>NUCLEOTIDE SEQUENCE</scope>
    <source>
        <tissue evidence="1">Leaf</tissue>
    </source>
</reference>
<sequence>MVKITGCLWKMEKHWSMLTN</sequence>
<dbReference type="EMBL" id="GGEC01061466">
    <property type="protein sequence ID" value="MBX41950.1"/>
    <property type="molecule type" value="Transcribed_RNA"/>
</dbReference>
<dbReference type="AlphaFoldDB" id="A0A2P2NHS2"/>
<evidence type="ECO:0000313" key="1">
    <source>
        <dbReference type="EMBL" id="MBX41950.1"/>
    </source>
</evidence>